<sequence length="138" mass="16109">MLDTRLVGNPFDVPEDRPIGLNGHNRSINALAFSRLGLVSTSRDCTAHIWDVANRVIIRRFNHPKARMYTMSNTNETRDKYREPDMGYKNDKARHGDEQTLAITFTRFDAEPVALIYRLNRNQKEKKGNAWEFKDSRR</sequence>
<accession>A0A438EHX8</accession>
<proteinExistence type="predicted"/>
<gene>
    <name evidence="5" type="ORF">CK203_089681</name>
</gene>
<name>A0A438EHX8_VITVI</name>
<dbReference type="InterPro" id="IPR001680">
    <property type="entry name" value="WD40_rpt"/>
</dbReference>
<organism evidence="5 6">
    <name type="scientific">Vitis vinifera</name>
    <name type="common">Grape</name>
    <dbReference type="NCBI Taxonomy" id="29760"/>
    <lineage>
        <taxon>Eukaryota</taxon>
        <taxon>Viridiplantae</taxon>
        <taxon>Streptophyta</taxon>
        <taxon>Embryophyta</taxon>
        <taxon>Tracheophyta</taxon>
        <taxon>Spermatophyta</taxon>
        <taxon>Magnoliopsida</taxon>
        <taxon>eudicotyledons</taxon>
        <taxon>Gunneridae</taxon>
        <taxon>Pentapetalae</taxon>
        <taxon>rosids</taxon>
        <taxon>Vitales</taxon>
        <taxon>Vitaceae</taxon>
        <taxon>Viteae</taxon>
        <taxon>Vitis</taxon>
    </lineage>
</organism>
<dbReference type="InterPro" id="IPR015943">
    <property type="entry name" value="WD40/YVTN_repeat-like_dom_sf"/>
</dbReference>
<evidence type="ECO:0000313" key="5">
    <source>
        <dbReference type="EMBL" id="RVW47326.1"/>
    </source>
</evidence>
<dbReference type="InterPro" id="IPR036322">
    <property type="entry name" value="WD40_repeat_dom_sf"/>
</dbReference>
<protein>
    <submittedName>
        <fullName evidence="5">Uncharacterized protein</fullName>
    </submittedName>
</protein>
<dbReference type="Proteomes" id="UP000288805">
    <property type="component" value="Unassembled WGS sequence"/>
</dbReference>
<dbReference type="InterPro" id="IPR019775">
    <property type="entry name" value="WD40_repeat_CS"/>
</dbReference>
<reference evidence="5 6" key="1">
    <citation type="journal article" date="2018" name="PLoS Genet.">
        <title>Population sequencing reveals clonal diversity and ancestral inbreeding in the grapevine cultivar Chardonnay.</title>
        <authorList>
            <person name="Roach M.J."/>
            <person name="Johnson D.L."/>
            <person name="Bohlmann J."/>
            <person name="van Vuuren H.J."/>
            <person name="Jones S.J."/>
            <person name="Pretorius I.S."/>
            <person name="Schmidt S.A."/>
            <person name="Borneman A.R."/>
        </authorList>
    </citation>
    <scope>NUCLEOTIDE SEQUENCE [LARGE SCALE GENOMIC DNA]</scope>
    <source>
        <strain evidence="6">cv. Chardonnay</strain>
        <tissue evidence="5">Leaf</tissue>
    </source>
</reference>
<keyword evidence="1 3" id="KW-0853">WD repeat</keyword>
<dbReference type="AlphaFoldDB" id="A0A438EHX8"/>
<keyword evidence="2" id="KW-0677">Repeat</keyword>
<feature type="repeat" description="WD" evidence="3">
    <location>
        <begin position="21"/>
        <end position="60"/>
    </location>
</feature>
<dbReference type="EMBL" id="QGNW01001286">
    <property type="protein sequence ID" value="RVW47326.1"/>
    <property type="molecule type" value="Genomic_DNA"/>
</dbReference>
<feature type="compositionally biased region" description="Basic and acidic residues" evidence="4">
    <location>
        <begin position="76"/>
        <end position="92"/>
    </location>
</feature>
<feature type="region of interest" description="Disordered" evidence="4">
    <location>
        <begin position="71"/>
        <end position="92"/>
    </location>
</feature>
<dbReference type="PROSITE" id="PS00678">
    <property type="entry name" value="WD_REPEATS_1"/>
    <property type="match status" value="1"/>
</dbReference>
<evidence type="ECO:0000256" key="2">
    <source>
        <dbReference type="ARBA" id="ARBA00022737"/>
    </source>
</evidence>
<evidence type="ECO:0000256" key="1">
    <source>
        <dbReference type="ARBA" id="ARBA00022574"/>
    </source>
</evidence>
<dbReference type="Gene3D" id="2.130.10.10">
    <property type="entry name" value="YVTN repeat-like/Quinoprotein amine dehydrogenase"/>
    <property type="match status" value="1"/>
</dbReference>
<dbReference type="PROSITE" id="PS50294">
    <property type="entry name" value="WD_REPEATS_REGION"/>
    <property type="match status" value="1"/>
</dbReference>
<dbReference type="SUPFAM" id="SSF50978">
    <property type="entry name" value="WD40 repeat-like"/>
    <property type="match status" value="1"/>
</dbReference>
<dbReference type="PROSITE" id="PS50082">
    <property type="entry name" value="WD_REPEATS_2"/>
    <property type="match status" value="1"/>
</dbReference>
<comment type="caution">
    <text evidence="5">The sequence shown here is derived from an EMBL/GenBank/DDBJ whole genome shotgun (WGS) entry which is preliminary data.</text>
</comment>
<evidence type="ECO:0000256" key="3">
    <source>
        <dbReference type="PROSITE-ProRule" id="PRU00221"/>
    </source>
</evidence>
<evidence type="ECO:0000313" key="6">
    <source>
        <dbReference type="Proteomes" id="UP000288805"/>
    </source>
</evidence>
<evidence type="ECO:0000256" key="4">
    <source>
        <dbReference type="SAM" id="MobiDB-lite"/>
    </source>
</evidence>